<dbReference type="InterPro" id="IPR009057">
    <property type="entry name" value="Homeodomain-like_sf"/>
</dbReference>
<name>A0AAN6XUS4_9PEZI</name>
<evidence type="ECO:0000313" key="1">
    <source>
        <dbReference type="EMBL" id="KAK4205940.1"/>
    </source>
</evidence>
<reference evidence="1" key="2">
    <citation type="submission" date="2023-05" db="EMBL/GenBank/DDBJ databases">
        <authorList>
            <consortium name="Lawrence Berkeley National Laboratory"/>
            <person name="Steindorff A."/>
            <person name="Hensen N."/>
            <person name="Bonometti L."/>
            <person name="Westerberg I."/>
            <person name="Brannstrom I.O."/>
            <person name="Guillou S."/>
            <person name="Cros-Aarteil S."/>
            <person name="Calhoun S."/>
            <person name="Haridas S."/>
            <person name="Kuo A."/>
            <person name="Mondo S."/>
            <person name="Pangilinan J."/>
            <person name="Riley R."/>
            <person name="Labutti K."/>
            <person name="Andreopoulos B."/>
            <person name="Lipzen A."/>
            <person name="Chen C."/>
            <person name="Yanf M."/>
            <person name="Daum C."/>
            <person name="Ng V."/>
            <person name="Clum A."/>
            <person name="Ohm R."/>
            <person name="Martin F."/>
            <person name="Silar P."/>
            <person name="Natvig D."/>
            <person name="Lalanne C."/>
            <person name="Gautier V."/>
            <person name="Ament-Velasquez S.L."/>
            <person name="Kruys A."/>
            <person name="Hutchinson M.I."/>
            <person name="Powell A.J."/>
            <person name="Barry K."/>
            <person name="Miller A.N."/>
            <person name="Grigoriev I.V."/>
            <person name="Debuchy R."/>
            <person name="Gladieux P."/>
            <person name="Thoren M.H."/>
            <person name="Johannesson H."/>
        </authorList>
    </citation>
    <scope>NUCLEOTIDE SEQUENCE</scope>
    <source>
        <strain evidence="1">PSN293</strain>
    </source>
</reference>
<organism evidence="1 2">
    <name type="scientific">Rhypophila decipiens</name>
    <dbReference type="NCBI Taxonomy" id="261697"/>
    <lineage>
        <taxon>Eukaryota</taxon>
        <taxon>Fungi</taxon>
        <taxon>Dikarya</taxon>
        <taxon>Ascomycota</taxon>
        <taxon>Pezizomycotina</taxon>
        <taxon>Sordariomycetes</taxon>
        <taxon>Sordariomycetidae</taxon>
        <taxon>Sordariales</taxon>
        <taxon>Naviculisporaceae</taxon>
        <taxon>Rhypophila</taxon>
    </lineage>
</organism>
<accession>A0AAN6XUS4</accession>
<reference evidence="1" key="1">
    <citation type="journal article" date="2023" name="Mol. Phylogenet. Evol.">
        <title>Genome-scale phylogeny and comparative genomics of the fungal order Sordariales.</title>
        <authorList>
            <person name="Hensen N."/>
            <person name="Bonometti L."/>
            <person name="Westerberg I."/>
            <person name="Brannstrom I.O."/>
            <person name="Guillou S."/>
            <person name="Cros-Aarteil S."/>
            <person name="Calhoun S."/>
            <person name="Haridas S."/>
            <person name="Kuo A."/>
            <person name="Mondo S."/>
            <person name="Pangilinan J."/>
            <person name="Riley R."/>
            <person name="LaButti K."/>
            <person name="Andreopoulos B."/>
            <person name="Lipzen A."/>
            <person name="Chen C."/>
            <person name="Yan M."/>
            <person name="Daum C."/>
            <person name="Ng V."/>
            <person name="Clum A."/>
            <person name="Steindorff A."/>
            <person name="Ohm R.A."/>
            <person name="Martin F."/>
            <person name="Silar P."/>
            <person name="Natvig D.O."/>
            <person name="Lalanne C."/>
            <person name="Gautier V."/>
            <person name="Ament-Velasquez S.L."/>
            <person name="Kruys A."/>
            <person name="Hutchinson M.I."/>
            <person name="Powell A.J."/>
            <person name="Barry K."/>
            <person name="Miller A.N."/>
            <person name="Grigoriev I.V."/>
            <person name="Debuchy R."/>
            <person name="Gladieux P."/>
            <person name="Hiltunen Thoren M."/>
            <person name="Johannesson H."/>
        </authorList>
    </citation>
    <scope>NUCLEOTIDE SEQUENCE</scope>
    <source>
        <strain evidence="1">PSN293</strain>
    </source>
</reference>
<protein>
    <submittedName>
        <fullName evidence="1">Uncharacterized protein</fullName>
    </submittedName>
</protein>
<dbReference type="EMBL" id="MU858603">
    <property type="protein sequence ID" value="KAK4205940.1"/>
    <property type="molecule type" value="Genomic_DNA"/>
</dbReference>
<feature type="non-terminal residue" evidence="1">
    <location>
        <position position="113"/>
    </location>
</feature>
<dbReference type="SUPFAM" id="SSF46689">
    <property type="entry name" value="Homeodomain-like"/>
    <property type="match status" value="1"/>
</dbReference>
<dbReference type="AlphaFoldDB" id="A0AAN6XUS4"/>
<proteinExistence type="predicted"/>
<comment type="caution">
    <text evidence="1">The sequence shown here is derived from an EMBL/GenBank/DDBJ whole genome shotgun (WGS) entry which is preliminary data.</text>
</comment>
<gene>
    <name evidence="1" type="ORF">QBC37DRAFT_301780</name>
</gene>
<dbReference type="Proteomes" id="UP001301769">
    <property type="component" value="Unassembled WGS sequence"/>
</dbReference>
<sequence length="113" mass="12891">MAAHTPKTEYSPRKRQAIVDMYKRGYKYKTIAALEDCNSNLIASLVARHDARIKARSLPRSGRPPLLNMRDLRHVFRLIEEDPFISSEKLVKYAGLTCSPVTLTRALKQHGIQ</sequence>
<keyword evidence="2" id="KW-1185">Reference proteome</keyword>
<evidence type="ECO:0000313" key="2">
    <source>
        <dbReference type="Proteomes" id="UP001301769"/>
    </source>
</evidence>